<accession>A0ABV7AY99</accession>
<gene>
    <name evidence="1" type="ORF">ACFOJE_20285</name>
</gene>
<sequence length="89" mass="10237">MNTKFLLLAQYHGQLFISLEQICADYFTHLCPAMLERKVLEGKIRLPITRIEPSNKAPRGVHIDDLANYIDAQRAAAVKECEQLNRRRA</sequence>
<comment type="caution">
    <text evidence="1">The sequence shown here is derived from an EMBL/GenBank/DDBJ whole genome shotgun (WGS) entry which is preliminary data.</text>
</comment>
<protein>
    <submittedName>
        <fullName evidence="1">Pyocin activator PrtN family protein</fullName>
    </submittedName>
</protein>
<evidence type="ECO:0000313" key="1">
    <source>
        <dbReference type="EMBL" id="MFC2974539.1"/>
    </source>
</evidence>
<dbReference type="RefSeq" id="WP_377816781.1">
    <property type="nucleotide sequence ID" value="NZ_JBHRSJ010000035.1"/>
</dbReference>
<name>A0ABV7AY99_9GAMM</name>
<proteinExistence type="predicted"/>
<organism evidence="1 2">
    <name type="scientific">Azotobacter bryophylli</name>
    <dbReference type="NCBI Taxonomy" id="1986537"/>
    <lineage>
        <taxon>Bacteria</taxon>
        <taxon>Pseudomonadati</taxon>
        <taxon>Pseudomonadota</taxon>
        <taxon>Gammaproteobacteria</taxon>
        <taxon>Pseudomonadales</taxon>
        <taxon>Pseudomonadaceae</taxon>
        <taxon>Azotobacter</taxon>
    </lineage>
</organism>
<dbReference type="Proteomes" id="UP001595457">
    <property type="component" value="Unassembled WGS sequence"/>
</dbReference>
<dbReference type="InterPro" id="IPR020518">
    <property type="entry name" value="Tscrpt_reg_PrtN"/>
</dbReference>
<keyword evidence="2" id="KW-1185">Reference proteome</keyword>
<reference evidence="2" key="1">
    <citation type="journal article" date="2019" name="Int. J. Syst. Evol. Microbiol.">
        <title>The Global Catalogue of Microorganisms (GCM) 10K type strain sequencing project: providing services to taxonomists for standard genome sequencing and annotation.</title>
        <authorList>
            <consortium name="The Broad Institute Genomics Platform"/>
            <consortium name="The Broad Institute Genome Sequencing Center for Infectious Disease"/>
            <person name="Wu L."/>
            <person name="Ma J."/>
        </authorList>
    </citation>
    <scope>NUCLEOTIDE SEQUENCE [LARGE SCALE GENOMIC DNA]</scope>
    <source>
        <strain evidence="2">KCTC 62195</strain>
    </source>
</reference>
<evidence type="ECO:0000313" key="2">
    <source>
        <dbReference type="Proteomes" id="UP001595457"/>
    </source>
</evidence>
<dbReference type="EMBL" id="JBHRSJ010000035">
    <property type="protein sequence ID" value="MFC2974539.1"/>
    <property type="molecule type" value="Genomic_DNA"/>
</dbReference>
<dbReference type="Pfam" id="PF11112">
    <property type="entry name" value="PyocinActivator"/>
    <property type="match status" value="1"/>
</dbReference>